<dbReference type="EMBL" id="DS878857">
    <property type="protein sequence ID" value="EEC14951.1"/>
    <property type="molecule type" value="Genomic_DNA"/>
</dbReference>
<dbReference type="InterPro" id="IPR000863">
    <property type="entry name" value="Sulfotransferase_dom"/>
</dbReference>
<dbReference type="VEuPathDB" id="VectorBase:ISCI021627"/>
<dbReference type="GO" id="GO:0005737">
    <property type="term" value="C:cytoplasm"/>
    <property type="evidence" value="ECO:0000318"/>
    <property type="project" value="GO_Central"/>
</dbReference>
<dbReference type="GO" id="GO:0051923">
    <property type="term" value="P:sulfation"/>
    <property type="evidence" value="ECO:0000318"/>
    <property type="project" value="GO_Central"/>
</dbReference>
<gene>
    <name evidence="4" type="ORF">IscW_ISCW021627</name>
</gene>
<keyword evidence="2" id="KW-0808">Transferase</keyword>
<proteinExistence type="inferred from homology"/>
<name>B7Q7X9_IXOSC</name>
<evidence type="ECO:0000259" key="3">
    <source>
        <dbReference type="Pfam" id="PF00685"/>
    </source>
</evidence>
<dbReference type="VEuPathDB" id="VectorBase:ISCW021627"/>
<organism>
    <name type="scientific">Ixodes scapularis</name>
    <name type="common">Black-legged tick</name>
    <name type="synonym">Deer tick</name>
    <dbReference type="NCBI Taxonomy" id="6945"/>
    <lineage>
        <taxon>Eukaryota</taxon>
        <taxon>Metazoa</taxon>
        <taxon>Ecdysozoa</taxon>
        <taxon>Arthropoda</taxon>
        <taxon>Chelicerata</taxon>
        <taxon>Arachnida</taxon>
        <taxon>Acari</taxon>
        <taxon>Parasitiformes</taxon>
        <taxon>Ixodida</taxon>
        <taxon>Ixodoidea</taxon>
        <taxon>Ixodidae</taxon>
        <taxon>Ixodinae</taxon>
        <taxon>Ixodes</taxon>
    </lineage>
</organism>
<evidence type="ECO:0000313" key="5">
    <source>
        <dbReference type="EnsemblMetazoa" id="ISCW021627-PA"/>
    </source>
</evidence>
<dbReference type="AlphaFoldDB" id="B7Q7X9"/>
<dbReference type="EMBL" id="ABJB010972051">
    <property type="status" value="NOT_ANNOTATED_CDS"/>
    <property type="molecule type" value="Genomic_DNA"/>
</dbReference>
<dbReference type="Gene3D" id="3.40.50.300">
    <property type="entry name" value="P-loop containing nucleotide triphosphate hydrolases"/>
    <property type="match status" value="1"/>
</dbReference>
<dbReference type="InParanoid" id="B7Q7X9"/>
<dbReference type="SUPFAM" id="SSF52540">
    <property type="entry name" value="P-loop containing nucleoside triphosphate hydrolases"/>
    <property type="match status" value="1"/>
</dbReference>
<dbReference type="PaxDb" id="6945-B7Q7X9"/>
<dbReference type="PANTHER" id="PTHR11783">
    <property type="entry name" value="SULFOTRANSFERASE SULT"/>
    <property type="match status" value="1"/>
</dbReference>
<dbReference type="Pfam" id="PF00685">
    <property type="entry name" value="Sulfotransfer_1"/>
    <property type="match status" value="1"/>
</dbReference>
<dbReference type="Proteomes" id="UP000001555">
    <property type="component" value="Unassembled WGS sequence"/>
</dbReference>
<evidence type="ECO:0000256" key="1">
    <source>
        <dbReference type="ARBA" id="ARBA00005771"/>
    </source>
</evidence>
<sequence length="111" mass="13221">MKTDFPYWEQLMNLIAHYVYITRKSLDVCNCSYHYSKFMPVYKFGDGSFDDFFELFVTDENTRGDFFGHLKLWCEHKADANVFLETYEELRGHFIEAGSLPRRRIRAAVRG</sequence>
<keyword evidence="6" id="KW-1185">Reference proteome</keyword>
<accession>B7Q7X9</accession>
<reference evidence="5" key="2">
    <citation type="submission" date="2020-05" db="UniProtKB">
        <authorList>
            <consortium name="EnsemblMetazoa"/>
        </authorList>
    </citation>
    <scope>IDENTIFICATION</scope>
    <source>
        <strain evidence="5">wikel</strain>
    </source>
</reference>
<comment type="similarity">
    <text evidence="1">Belongs to the sulfotransferase 1 family.</text>
</comment>
<evidence type="ECO:0000256" key="2">
    <source>
        <dbReference type="ARBA" id="ARBA00022679"/>
    </source>
</evidence>
<feature type="domain" description="Sulfotransferase" evidence="3">
    <location>
        <begin position="9"/>
        <end position="91"/>
    </location>
</feature>
<evidence type="ECO:0000313" key="6">
    <source>
        <dbReference type="Proteomes" id="UP000001555"/>
    </source>
</evidence>
<dbReference type="InterPro" id="IPR027417">
    <property type="entry name" value="P-loop_NTPase"/>
</dbReference>
<dbReference type="EnsemblMetazoa" id="ISCW021627-RA">
    <property type="protein sequence ID" value="ISCW021627-PA"/>
    <property type="gene ID" value="ISCW021627"/>
</dbReference>
<reference evidence="4 6" key="1">
    <citation type="submission" date="2008-03" db="EMBL/GenBank/DDBJ databases">
        <title>Annotation of Ixodes scapularis.</title>
        <authorList>
            <consortium name="Ixodes scapularis Genome Project Consortium"/>
            <person name="Caler E."/>
            <person name="Hannick L.I."/>
            <person name="Bidwell S."/>
            <person name="Joardar V."/>
            <person name="Thiagarajan M."/>
            <person name="Amedeo P."/>
            <person name="Galinsky K.J."/>
            <person name="Schobel S."/>
            <person name="Inman J."/>
            <person name="Hostetler J."/>
            <person name="Miller J."/>
            <person name="Hammond M."/>
            <person name="Megy K."/>
            <person name="Lawson D."/>
            <person name="Kodira C."/>
            <person name="Sutton G."/>
            <person name="Meyer J."/>
            <person name="Hill C.A."/>
            <person name="Birren B."/>
            <person name="Nene V."/>
            <person name="Collins F."/>
            <person name="Alarcon-Chaidez F."/>
            <person name="Wikel S."/>
            <person name="Strausberg R."/>
        </authorList>
    </citation>
    <scope>NUCLEOTIDE SEQUENCE [LARGE SCALE GENOMIC DNA]</scope>
    <source>
        <strain evidence="6">Wikel</strain>
        <strain evidence="4">Wikel colony</strain>
    </source>
</reference>
<evidence type="ECO:0000313" key="4">
    <source>
        <dbReference type="EMBL" id="EEC14951.1"/>
    </source>
</evidence>
<dbReference type="HOGENOM" id="CLU_2161134_0_0_1"/>
<protein>
    <recommendedName>
        <fullName evidence="3">Sulfotransferase domain-containing protein</fullName>
    </recommendedName>
</protein>
<dbReference type="GO" id="GO:0008146">
    <property type="term" value="F:sulfotransferase activity"/>
    <property type="evidence" value="ECO:0000318"/>
    <property type="project" value="GO_Central"/>
</dbReference>